<keyword evidence="3" id="KW-1185">Reference proteome</keyword>
<dbReference type="PANTHER" id="PTHR43685:SF2">
    <property type="entry name" value="GLYCOSYLTRANSFERASE 2-LIKE DOMAIN-CONTAINING PROTEIN"/>
    <property type="match status" value="1"/>
</dbReference>
<dbReference type="InterPro" id="IPR001173">
    <property type="entry name" value="Glyco_trans_2-like"/>
</dbReference>
<evidence type="ECO:0000259" key="1">
    <source>
        <dbReference type="Pfam" id="PF00535"/>
    </source>
</evidence>
<dbReference type="CDD" id="cd00761">
    <property type="entry name" value="Glyco_tranf_GTA_type"/>
    <property type="match status" value="1"/>
</dbReference>
<evidence type="ECO:0000313" key="2">
    <source>
        <dbReference type="EMBL" id="WZC49266.1"/>
    </source>
</evidence>
<sequence length="300" mass="32801">MKITVAIVTTGRPATLEEAVRDLKRQTRSPDRIIVSAASANDVGRTRASGMHPPIDILIGPKGLTVQRNAVLDALEDEDVILFLDDDFIMAPDFLDKLDAAFQQNSDIAVMTGNVIADGIKNAGLAPKEARRLLARAALKAPDPDIVDVHNGYGCNMAFRCAPIRENNLRFDERLPLYGWLEDVDFSRQVAAYGRCVKAMALIGVHLGTKGGRTSGRKLGYSQVANPLYLIGRKSMRPSHALGMISRNVAANLAKSFWPEPWVDRRGRLLGNLRAFGDLIRGRLRPEGVFNMDTGSNGTP</sequence>
<protein>
    <submittedName>
        <fullName evidence="2">Glycosyltransferase family 2 protein</fullName>
        <ecNumber evidence="2">2.4.-.-</ecNumber>
    </submittedName>
</protein>
<organism evidence="2 3">
    <name type="scientific">Yoonia phaeophyticola</name>
    <dbReference type="NCBI Taxonomy" id="3137369"/>
    <lineage>
        <taxon>Bacteria</taxon>
        <taxon>Pseudomonadati</taxon>
        <taxon>Pseudomonadota</taxon>
        <taxon>Alphaproteobacteria</taxon>
        <taxon>Rhodobacterales</taxon>
        <taxon>Paracoccaceae</taxon>
        <taxon>Yoonia</taxon>
    </lineage>
</organism>
<gene>
    <name evidence="2" type="ORF">AABB29_00970</name>
</gene>
<feature type="domain" description="Glycosyltransferase 2-like" evidence="1">
    <location>
        <begin position="4"/>
        <end position="164"/>
    </location>
</feature>
<dbReference type="Gene3D" id="3.90.550.10">
    <property type="entry name" value="Spore Coat Polysaccharide Biosynthesis Protein SpsA, Chain A"/>
    <property type="match status" value="1"/>
</dbReference>
<dbReference type="EMBL" id="CP150951">
    <property type="protein sequence ID" value="WZC49266.1"/>
    <property type="molecule type" value="Genomic_DNA"/>
</dbReference>
<dbReference type="PANTHER" id="PTHR43685">
    <property type="entry name" value="GLYCOSYLTRANSFERASE"/>
    <property type="match status" value="1"/>
</dbReference>
<dbReference type="EC" id="2.4.-.-" evidence="2"/>
<dbReference type="InterPro" id="IPR050834">
    <property type="entry name" value="Glycosyltransf_2"/>
</dbReference>
<dbReference type="SUPFAM" id="SSF53448">
    <property type="entry name" value="Nucleotide-diphospho-sugar transferases"/>
    <property type="match status" value="1"/>
</dbReference>
<dbReference type="GO" id="GO:0016757">
    <property type="term" value="F:glycosyltransferase activity"/>
    <property type="evidence" value="ECO:0007669"/>
    <property type="project" value="UniProtKB-KW"/>
</dbReference>
<reference evidence="3" key="1">
    <citation type="submission" date="2024-04" db="EMBL/GenBank/DDBJ databases">
        <title>Phylogenomic analyses of a clade within the roseobacter group suggest taxonomic reassignments of species of the genera Aestuariivita, Citreicella, Loktanella, Nautella, Pelagibaca, Ruegeria, Thalassobius, Thiobacimonas and Tropicibacter, and the proposal o.</title>
        <authorList>
            <person name="Jeon C.O."/>
        </authorList>
    </citation>
    <scope>NUCLEOTIDE SEQUENCE [LARGE SCALE GENOMIC DNA]</scope>
    <source>
        <strain evidence="3">BS5-3</strain>
    </source>
</reference>
<evidence type="ECO:0000313" key="3">
    <source>
        <dbReference type="Proteomes" id="UP001440612"/>
    </source>
</evidence>
<dbReference type="InterPro" id="IPR029044">
    <property type="entry name" value="Nucleotide-diphossugar_trans"/>
</dbReference>
<dbReference type="RefSeq" id="WP_341367376.1">
    <property type="nucleotide sequence ID" value="NZ_CP150951.2"/>
</dbReference>
<keyword evidence="2" id="KW-0808">Transferase</keyword>
<dbReference type="Proteomes" id="UP001440612">
    <property type="component" value="Chromosome"/>
</dbReference>
<name>A0ABZ2V7R5_9RHOB</name>
<proteinExistence type="predicted"/>
<keyword evidence="2" id="KW-0328">Glycosyltransferase</keyword>
<accession>A0ABZ2V7R5</accession>
<dbReference type="Pfam" id="PF00535">
    <property type="entry name" value="Glycos_transf_2"/>
    <property type="match status" value="1"/>
</dbReference>